<accession>A0A494Y7F9</accession>
<protein>
    <recommendedName>
        <fullName evidence="1">TnsA endonuclease N-terminal domain-containing protein</fullName>
    </recommendedName>
</protein>
<proteinExistence type="predicted"/>
<dbReference type="RefSeq" id="WP_120975225.1">
    <property type="nucleotide sequence ID" value="NZ_RBZM01000003.1"/>
</dbReference>
<reference evidence="2 3" key="1">
    <citation type="submission" date="2018-10" db="EMBL/GenBank/DDBJ databases">
        <title>Cohnella sp. M2MS4P-1, whole genome shotgun sequence.</title>
        <authorList>
            <person name="Tuo L."/>
        </authorList>
    </citation>
    <scope>NUCLEOTIDE SEQUENCE [LARGE SCALE GENOMIC DNA]</scope>
    <source>
        <strain evidence="2 3">M2MS4P-1</strain>
    </source>
</reference>
<dbReference type="Gene3D" id="3.40.1350.10">
    <property type="match status" value="1"/>
</dbReference>
<dbReference type="EMBL" id="RBZM01000003">
    <property type="protein sequence ID" value="RKP56258.1"/>
    <property type="molecule type" value="Genomic_DNA"/>
</dbReference>
<feature type="domain" description="TnsA endonuclease N-terminal" evidence="1">
    <location>
        <begin position="46"/>
        <end position="122"/>
    </location>
</feature>
<organism evidence="2 3">
    <name type="scientific">Cohnella endophytica</name>
    <dbReference type="NCBI Taxonomy" id="2419778"/>
    <lineage>
        <taxon>Bacteria</taxon>
        <taxon>Bacillati</taxon>
        <taxon>Bacillota</taxon>
        <taxon>Bacilli</taxon>
        <taxon>Bacillales</taxon>
        <taxon>Paenibacillaceae</taxon>
        <taxon>Cohnella</taxon>
    </lineage>
</organism>
<evidence type="ECO:0000313" key="3">
    <source>
        <dbReference type="Proteomes" id="UP000282076"/>
    </source>
</evidence>
<evidence type="ECO:0000313" key="2">
    <source>
        <dbReference type="EMBL" id="RKP56258.1"/>
    </source>
</evidence>
<name>A0A494Y7F9_9BACL</name>
<sequence length="218" mass="25983">MQEVVARKIGPKRKGFRGKEPFLKSGDMVYWDSYLERDYIRLADFDSTVEEIYFQPVCIRYTYKGKTYRYYPDFKIISLDGHVTIVEVKPRKYLQHPKNIVKYEVGRLFCDEKGWTFVIITDEEIRPGYLQNNLAILRAYGFEDGVEHIISSIKEKMKEKCQCYVFELREEFMDVSDHEFFVALYRLIYMEDLLTDLIASQLTEESFIKINLMDGDFL</sequence>
<dbReference type="Proteomes" id="UP000282076">
    <property type="component" value="Unassembled WGS sequence"/>
</dbReference>
<gene>
    <name evidence="2" type="ORF">D7Z26_06375</name>
</gene>
<keyword evidence="3" id="KW-1185">Reference proteome</keyword>
<dbReference type="AlphaFoldDB" id="A0A494Y7F9"/>
<comment type="caution">
    <text evidence="2">The sequence shown here is derived from an EMBL/GenBank/DDBJ whole genome shotgun (WGS) entry which is preliminary data.</text>
</comment>
<dbReference type="GO" id="GO:0003676">
    <property type="term" value="F:nucleic acid binding"/>
    <property type="evidence" value="ECO:0007669"/>
    <property type="project" value="InterPro"/>
</dbReference>
<dbReference type="OrthoDB" id="509902at2"/>
<dbReference type="InterPro" id="IPR014833">
    <property type="entry name" value="TnsA_N"/>
</dbReference>
<dbReference type="InterPro" id="IPR011856">
    <property type="entry name" value="tRNA_endonuc-like_dom_sf"/>
</dbReference>
<evidence type="ECO:0000259" key="1">
    <source>
        <dbReference type="Pfam" id="PF08722"/>
    </source>
</evidence>
<dbReference type="Pfam" id="PF08722">
    <property type="entry name" value="Tn7_TnsA-like_N"/>
    <property type="match status" value="1"/>
</dbReference>